<evidence type="ECO:0000256" key="2">
    <source>
        <dbReference type="ARBA" id="ARBA00023015"/>
    </source>
</evidence>
<dbReference type="Pfam" id="PF04542">
    <property type="entry name" value="Sigma70_r2"/>
    <property type="match status" value="1"/>
</dbReference>
<dbReference type="InterPro" id="IPR039425">
    <property type="entry name" value="RNA_pol_sigma-70-like"/>
</dbReference>
<dbReference type="GO" id="GO:0003677">
    <property type="term" value="F:DNA binding"/>
    <property type="evidence" value="ECO:0007669"/>
    <property type="project" value="InterPro"/>
</dbReference>
<feature type="domain" description="RNA polymerase sigma factor 70 region 4 type 2" evidence="6">
    <location>
        <begin position="113"/>
        <end position="164"/>
    </location>
</feature>
<dbReference type="EMBL" id="VOOR01000042">
    <property type="protein sequence ID" value="TXB61890.1"/>
    <property type="molecule type" value="Genomic_DNA"/>
</dbReference>
<evidence type="ECO:0000256" key="4">
    <source>
        <dbReference type="ARBA" id="ARBA00023163"/>
    </source>
</evidence>
<dbReference type="InterPro" id="IPR014284">
    <property type="entry name" value="RNA_pol_sigma-70_dom"/>
</dbReference>
<dbReference type="GO" id="GO:0016987">
    <property type="term" value="F:sigma factor activity"/>
    <property type="evidence" value="ECO:0007669"/>
    <property type="project" value="UniProtKB-KW"/>
</dbReference>
<keyword evidence="3" id="KW-0731">Sigma factor</keyword>
<evidence type="ECO:0000256" key="3">
    <source>
        <dbReference type="ARBA" id="ARBA00023082"/>
    </source>
</evidence>
<proteinExistence type="inferred from homology"/>
<evidence type="ECO:0000259" key="6">
    <source>
        <dbReference type="Pfam" id="PF08281"/>
    </source>
</evidence>
<dbReference type="CDD" id="cd06171">
    <property type="entry name" value="Sigma70_r4"/>
    <property type="match status" value="1"/>
</dbReference>
<dbReference type="SUPFAM" id="SSF88659">
    <property type="entry name" value="Sigma3 and sigma4 domains of RNA polymerase sigma factors"/>
    <property type="match status" value="1"/>
</dbReference>
<dbReference type="SUPFAM" id="SSF88946">
    <property type="entry name" value="Sigma2 domain of RNA polymerase sigma factors"/>
    <property type="match status" value="1"/>
</dbReference>
<comment type="caution">
    <text evidence="7">The sequence shown here is derived from an EMBL/GenBank/DDBJ whole genome shotgun (WGS) entry which is preliminary data.</text>
</comment>
<evidence type="ECO:0000313" key="8">
    <source>
        <dbReference type="Proteomes" id="UP000321580"/>
    </source>
</evidence>
<dbReference type="Pfam" id="PF08281">
    <property type="entry name" value="Sigma70_r4_2"/>
    <property type="match status" value="1"/>
</dbReference>
<evidence type="ECO:0000259" key="5">
    <source>
        <dbReference type="Pfam" id="PF04542"/>
    </source>
</evidence>
<dbReference type="RefSeq" id="WP_147168711.1">
    <property type="nucleotide sequence ID" value="NZ_VOOR01000042.1"/>
</dbReference>
<dbReference type="InterPro" id="IPR007627">
    <property type="entry name" value="RNA_pol_sigma70_r2"/>
</dbReference>
<dbReference type="AlphaFoldDB" id="A0A5C6RJM1"/>
<keyword evidence="4" id="KW-0804">Transcription</keyword>
<dbReference type="InterPro" id="IPR013325">
    <property type="entry name" value="RNA_pol_sigma_r2"/>
</dbReference>
<dbReference type="Gene3D" id="1.10.10.10">
    <property type="entry name" value="Winged helix-like DNA-binding domain superfamily/Winged helix DNA-binding domain"/>
    <property type="match status" value="1"/>
</dbReference>
<dbReference type="PANTHER" id="PTHR43133:SF51">
    <property type="entry name" value="RNA POLYMERASE SIGMA FACTOR"/>
    <property type="match status" value="1"/>
</dbReference>
<dbReference type="InterPro" id="IPR013249">
    <property type="entry name" value="RNA_pol_sigma70_r4_t2"/>
</dbReference>
<comment type="similarity">
    <text evidence="1">Belongs to the sigma-70 factor family. ECF subfamily.</text>
</comment>
<feature type="domain" description="RNA polymerase sigma-70 region 2" evidence="5">
    <location>
        <begin position="15"/>
        <end position="83"/>
    </location>
</feature>
<protein>
    <submittedName>
        <fullName evidence="7">RNA polymerase sigma factor</fullName>
    </submittedName>
</protein>
<dbReference type="Gene3D" id="1.10.1740.10">
    <property type="match status" value="1"/>
</dbReference>
<accession>A0A5C6RJM1</accession>
<evidence type="ECO:0000256" key="1">
    <source>
        <dbReference type="ARBA" id="ARBA00010641"/>
    </source>
</evidence>
<organism evidence="7 8">
    <name type="scientific">Phaeodactylibacter luteus</name>
    <dbReference type="NCBI Taxonomy" id="1564516"/>
    <lineage>
        <taxon>Bacteria</taxon>
        <taxon>Pseudomonadati</taxon>
        <taxon>Bacteroidota</taxon>
        <taxon>Saprospiria</taxon>
        <taxon>Saprospirales</taxon>
        <taxon>Haliscomenobacteraceae</taxon>
        <taxon>Phaeodactylibacter</taxon>
    </lineage>
</organism>
<dbReference type="Proteomes" id="UP000321580">
    <property type="component" value="Unassembled WGS sequence"/>
</dbReference>
<dbReference type="OrthoDB" id="9780326at2"/>
<dbReference type="NCBIfam" id="TIGR02937">
    <property type="entry name" value="sigma70-ECF"/>
    <property type="match status" value="1"/>
</dbReference>
<dbReference type="InterPro" id="IPR013324">
    <property type="entry name" value="RNA_pol_sigma_r3/r4-like"/>
</dbReference>
<dbReference type="InterPro" id="IPR036388">
    <property type="entry name" value="WH-like_DNA-bd_sf"/>
</dbReference>
<reference evidence="7 8" key="1">
    <citation type="submission" date="2019-08" db="EMBL/GenBank/DDBJ databases">
        <title>Genome of Phaeodactylibacter luteus.</title>
        <authorList>
            <person name="Bowman J.P."/>
        </authorList>
    </citation>
    <scope>NUCLEOTIDE SEQUENCE [LARGE SCALE GENOMIC DNA]</scope>
    <source>
        <strain evidence="7 8">KCTC 42180</strain>
    </source>
</reference>
<name>A0A5C6RJM1_9BACT</name>
<gene>
    <name evidence="7" type="ORF">FRY97_16710</name>
</gene>
<dbReference type="GO" id="GO:0006352">
    <property type="term" value="P:DNA-templated transcription initiation"/>
    <property type="evidence" value="ECO:0007669"/>
    <property type="project" value="InterPro"/>
</dbReference>
<keyword evidence="8" id="KW-1185">Reference proteome</keyword>
<keyword evidence="2" id="KW-0805">Transcription regulation</keyword>
<dbReference type="PANTHER" id="PTHR43133">
    <property type="entry name" value="RNA POLYMERASE ECF-TYPE SIGMA FACTO"/>
    <property type="match status" value="1"/>
</dbReference>
<evidence type="ECO:0000313" key="7">
    <source>
        <dbReference type="EMBL" id="TXB61890.1"/>
    </source>
</evidence>
<sequence length="173" mass="19442">MVSAPATRESGYRLLVRTYQEALYWRARQLVGSHEDADDVLQEALVKACRGLSGFQGEARLSTWLYRIVTNEALTWLRKRKRRIGNGGSLMEEDSAASLEADSYVGPGEAERLLAESLATLPDRQAQVFRLRYYEELSYEELSARLGVSVGALKASYHHAAKKIEAYIRQQSG</sequence>